<proteinExistence type="predicted"/>
<protein>
    <submittedName>
        <fullName evidence="1">Uncharacterized protein</fullName>
    </submittedName>
</protein>
<name>A0ABQ5HA09_9ASTR</name>
<dbReference type="Proteomes" id="UP001151760">
    <property type="component" value="Unassembled WGS sequence"/>
</dbReference>
<keyword evidence="2" id="KW-1185">Reference proteome</keyword>
<evidence type="ECO:0000313" key="2">
    <source>
        <dbReference type="Proteomes" id="UP001151760"/>
    </source>
</evidence>
<gene>
    <name evidence="1" type="ORF">Tco_1058766</name>
</gene>
<sequence length="121" mass="13495">MVWSGHAVLMPGKTNSIIKLNNNSGCLPGSTFVYSEVFKLDFSSASTHLKSSLIPILAFSVNILLDSIFMNYGVELTAMLDSITYKQIKIYRQKINVVRIMSLAAVGLAELRRCWYRQSSA</sequence>
<reference evidence="1" key="2">
    <citation type="submission" date="2022-01" db="EMBL/GenBank/DDBJ databases">
        <authorList>
            <person name="Yamashiro T."/>
            <person name="Shiraishi A."/>
            <person name="Satake H."/>
            <person name="Nakayama K."/>
        </authorList>
    </citation>
    <scope>NUCLEOTIDE SEQUENCE</scope>
</reference>
<reference evidence="1" key="1">
    <citation type="journal article" date="2022" name="Int. J. Mol. Sci.">
        <title>Draft Genome of Tanacetum Coccineum: Genomic Comparison of Closely Related Tanacetum-Family Plants.</title>
        <authorList>
            <person name="Yamashiro T."/>
            <person name="Shiraishi A."/>
            <person name="Nakayama K."/>
            <person name="Satake H."/>
        </authorList>
    </citation>
    <scope>NUCLEOTIDE SEQUENCE</scope>
</reference>
<evidence type="ECO:0000313" key="1">
    <source>
        <dbReference type="EMBL" id="GJT84424.1"/>
    </source>
</evidence>
<dbReference type="EMBL" id="BQNB010019357">
    <property type="protein sequence ID" value="GJT84424.1"/>
    <property type="molecule type" value="Genomic_DNA"/>
</dbReference>
<comment type="caution">
    <text evidence="1">The sequence shown here is derived from an EMBL/GenBank/DDBJ whole genome shotgun (WGS) entry which is preliminary data.</text>
</comment>
<accession>A0ABQ5HA09</accession>
<organism evidence="1 2">
    <name type="scientific">Tanacetum coccineum</name>
    <dbReference type="NCBI Taxonomy" id="301880"/>
    <lineage>
        <taxon>Eukaryota</taxon>
        <taxon>Viridiplantae</taxon>
        <taxon>Streptophyta</taxon>
        <taxon>Embryophyta</taxon>
        <taxon>Tracheophyta</taxon>
        <taxon>Spermatophyta</taxon>
        <taxon>Magnoliopsida</taxon>
        <taxon>eudicotyledons</taxon>
        <taxon>Gunneridae</taxon>
        <taxon>Pentapetalae</taxon>
        <taxon>asterids</taxon>
        <taxon>campanulids</taxon>
        <taxon>Asterales</taxon>
        <taxon>Asteraceae</taxon>
        <taxon>Asteroideae</taxon>
        <taxon>Anthemideae</taxon>
        <taxon>Anthemidinae</taxon>
        <taxon>Tanacetum</taxon>
    </lineage>
</organism>